<dbReference type="Pfam" id="PF00512">
    <property type="entry name" value="HisKA"/>
    <property type="match status" value="1"/>
</dbReference>
<comment type="subcellular location">
    <subcellularLocation>
        <location evidence="2">Cell membrane</location>
        <topology evidence="2">Multi-pass membrane protein</topology>
    </subcellularLocation>
</comment>
<keyword evidence="7 16" id="KW-0812">Transmembrane</keyword>
<keyword evidence="4" id="KW-1003">Cell membrane</keyword>
<organism evidence="21 22">
    <name type="scientific">Azospirillum ramasamyi</name>
    <dbReference type="NCBI Taxonomy" id="682998"/>
    <lineage>
        <taxon>Bacteria</taxon>
        <taxon>Pseudomonadati</taxon>
        <taxon>Pseudomonadota</taxon>
        <taxon>Alphaproteobacteria</taxon>
        <taxon>Rhodospirillales</taxon>
        <taxon>Azospirillaceae</taxon>
        <taxon>Azospirillum</taxon>
    </lineage>
</organism>
<keyword evidence="10" id="KW-0067">ATP-binding</keyword>
<dbReference type="CDD" id="cd17546">
    <property type="entry name" value="REC_hyHK_CKI1_RcsC-like"/>
    <property type="match status" value="1"/>
</dbReference>
<evidence type="ECO:0000256" key="11">
    <source>
        <dbReference type="ARBA" id="ARBA00022989"/>
    </source>
</evidence>
<evidence type="ECO:0000256" key="1">
    <source>
        <dbReference type="ARBA" id="ARBA00000085"/>
    </source>
</evidence>
<feature type="domain" description="Histidine kinase" evidence="17">
    <location>
        <begin position="477"/>
        <end position="703"/>
    </location>
</feature>
<keyword evidence="5 15" id="KW-0597">Phosphoprotein</keyword>
<dbReference type="InterPro" id="IPR014302">
    <property type="entry name" value="Sig_transdc_His_kinase_TorS"/>
</dbReference>
<dbReference type="SUPFAM" id="SSF55874">
    <property type="entry name" value="ATPase domain of HSP90 chaperone/DNA topoisomerase II/histidine kinase"/>
    <property type="match status" value="1"/>
</dbReference>
<dbReference type="GO" id="GO:0000155">
    <property type="term" value="F:phosphorelay sensor kinase activity"/>
    <property type="evidence" value="ECO:0007669"/>
    <property type="project" value="InterPro"/>
</dbReference>
<protein>
    <recommendedName>
        <fullName evidence="3">histidine kinase</fullName>
        <ecNumber evidence="3">2.7.13.3</ecNumber>
    </recommendedName>
</protein>
<dbReference type="Gene3D" id="3.40.50.2300">
    <property type="match status" value="1"/>
</dbReference>
<feature type="modified residue" description="Phosphohistidine" evidence="14">
    <location>
        <position position="919"/>
    </location>
</feature>
<reference evidence="21 22" key="1">
    <citation type="submission" date="2018-06" db="EMBL/GenBank/DDBJ databases">
        <title>Complete genome sequencing of Azospirillum sp. M2T2B2.</title>
        <authorList>
            <person name="Heo J."/>
            <person name="Kim S.-J."/>
            <person name="Kwon S.-W."/>
            <person name="Anandham R."/>
        </authorList>
    </citation>
    <scope>NUCLEOTIDE SEQUENCE [LARGE SCALE GENOMIC DNA]</scope>
    <source>
        <strain evidence="21 22">M2T2B2</strain>
        <plasmid evidence="21 22">unnamed7</plasmid>
    </source>
</reference>
<keyword evidence="22" id="KW-1185">Reference proteome</keyword>
<evidence type="ECO:0000256" key="16">
    <source>
        <dbReference type="SAM" id="Phobius"/>
    </source>
</evidence>
<evidence type="ECO:0000259" key="18">
    <source>
        <dbReference type="PROSITE" id="PS50110"/>
    </source>
</evidence>
<evidence type="ECO:0000313" key="22">
    <source>
        <dbReference type="Proteomes" id="UP000249605"/>
    </source>
</evidence>
<dbReference type="InterPro" id="IPR005467">
    <property type="entry name" value="His_kinase_dom"/>
</dbReference>
<dbReference type="Gene3D" id="1.20.58.920">
    <property type="match status" value="1"/>
</dbReference>
<dbReference type="InterPro" id="IPR011006">
    <property type="entry name" value="CheY-like_superfamily"/>
</dbReference>
<dbReference type="SMART" id="SM00388">
    <property type="entry name" value="HisKA"/>
    <property type="match status" value="1"/>
</dbReference>
<evidence type="ECO:0000259" key="19">
    <source>
        <dbReference type="PROSITE" id="PS50885"/>
    </source>
</evidence>
<dbReference type="InterPro" id="IPR038188">
    <property type="entry name" value="TorS_sensor_sf"/>
</dbReference>
<evidence type="ECO:0000256" key="14">
    <source>
        <dbReference type="PROSITE-ProRule" id="PRU00110"/>
    </source>
</evidence>
<evidence type="ECO:0000259" key="17">
    <source>
        <dbReference type="PROSITE" id="PS50109"/>
    </source>
</evidence>
<dbReference type="InterPro" id="IPR037952">
    <property type="entry name" value="Sensor_TorS"/>
</dbReference>
<dbReference type="PANTHER" id="PTHR45339">
    <property type="entry name" value="HYBRID SIGNAL TRANSDUCTION HISTIDINE KINASE J"/>
    <property type="match status" value="1"/>
</dbReference>
<dbReference type="InterPro" id="IPR036097">
    <property type="entry name" value="HisK_dim/P_sf"/>
</dbReference>
<keyword evidence="6" id="KW-0808">Transferase</keyword>
<dbReference type="Pfam" id="PF02518">
    <property type="entry name" value="HATPase_c"/>
    <property type="match status" value="1"/>
</dbReference>
<dbReference type="NCBIfam" id="TIGR02956">
    <property type="entry name" value="TMAO_torS"/>
    <property type="match status" value="1"/>
</dbReference>
<dbReference type="Gene3D" id="1.10.287.130">
    <property type="match status" value="1"/>
</dbReference>
<feature type="domain" description="Response regulatory" evidence="18">
    <location>
        <begin position="724"/>
        <end position="847"/>
    </location>
</feature>
<gene>
    <name evidence="21" type="primary">torS</name>
    <name evidence="21" type="ORF">DM194_18880</name>
</gene>
<dbReference type="KEGG" id="azm:DM194_18880"/>
<evidence type="ECO:0000256" key="4">
    <source>
        <dbReference type="ARBA" id="ARBA00022475"/>
    </source>
</evidence>
<dbReference type="EC" id="2.7.13.3" evidence="3"/>
<dbReference type="PROSITE" id="PS50109">
    <property type="entry name" value="HIS_KIN"/>
    <property type="match status" value="1"/>
</dbReference>
<evidence type="ECO:0000256" key="9">
    <source>
        <dbReference type="ARBA" id="ARBA00022777"/>
    </source>
</evidence>
<dbReference type="InterPro" id="IPR003660">
    <property type="entry name" value="HAMP_dom"/>
</dbReference>
<feature type="domain" description="HPt" evidence="20">
    <location>
        <begin position="880"/>
        <end position="972"/>
    </location>
</feature>
<proteinExistence type="predicted"/>
<dbReference type="InterPro" id="IPR003594">
    <property type="entry name" value="HATPase_dom"/>
</dbReference>
<dbReference type="SUPFAM" id="SSF158472">
    <property type="entry name" value="HAMP domain-like"/>
    <property type="match status" value="1"/>
</dbReference>
<dbReference type="SUPFAM" id="SSF47384">
    <property type="entry name" value="Homodimeric domain of signal transducing histidine kinase"/>
    <property type="match status" value="1"/>
</dbReference>
<comment type="catalytic activity">
    <reaction evidence="1">
        <text>ATP + protein L-histidine = ADP + protein N-phospho-L-histidine.</text>
        <dbReference type="EC" id="2.7.13.3"/>
    </reaction>
</comment>
<feature type="transmembrane region" description="Helical" evidence="16">
    <location>
        <begin position="345"/>
        <end position="366"/>
    </location>
</feature>
<dbReference type="CDD" id="cd16922">
    <property type="entry name" value="HATPase_EvgS-ArcB-TorS-like"/>
    <property type="match status" value="1"/>
</dbReference>
<feature type="modified residue" description="4-aspartylphosphate" evidence="15">
    <location>
        <position position="778"/>
    </location>
</feature>
<evidence type="ECO:0000256" key="2">
    <source>
        <dbReference type="ARBA" id="ARBA00004651"/>
    </source>
</evidence>
<evidence type="ECO:0000256" key="12">
    <source>
        <dbReference type="ARBA" id="ARBA00023012"/>
    </source>
</evidence>
<dbReference type="Pfam" id="PF01627">
    <property type="entry name" value="Hpt"/>
    <property type="match status" value="1"/>
</dbReference>
<dbReference type="FunFam" id="1.10.287.130:FF:000004">
    <property type="entry name" value="Ethylene receptor 1"/>
    <property type="match status" value="1"/>
</dbReference>
<feature type="domain" description="HAMP" evidence="19">
    <location>
        <begin position="368"/>
        <end position="420"/>
    </location>
</feature>
<dbReference type="InterPro" id="IPR003661">
    <property type="entry name" value="HisK_dim/P_dom"/>
</dbReference>
<dbReference type="OrthoDB" id="7346568at2"/>
<dbReference type="SUPFAM" id="SSF47226">
    <property type="entry name" value="Histidine-containing phosphotransfer domain, HPT domain"/>
    <property type="match status" value="1"/>
</dbReference>
<dbReference type="Pfam" id="PF21689">
    <property type="entry name" value="TorS_sensor_domain"/>
    <property type="match status" value="1"/>
</dbReference>
<dbReference type="PANTHER" id="PTHR45339:SF1">
    <property type="entry name" value="HYBRID SIGNAL TRANSDUCTION HISTIDINE KINASE J"/>
    <property type="match status" value="1"/>
</dbReference>
<dbReference type="CDD" id="cd16172">
    <property type="entry name" value="TorS_sensor_domain"/>
    <property type="match status" value="1"/>
</dbReference>
<dbReference type="PROSITE" id="PS50885">
    <property type="entry name" value="HAMP"/>
    <property type="match status" value="1"/>
</dbReference>
<evidence type="ECO:0000256" key="13">
    <source>
        <dbReference type="ARBA" id="ARBA00023136"/>
    </source>
</evidence>
<evidence type="ECO:0000256" key="10">
    <source>
        <dbReference type="ARBA" id="ARBA00022840"/>
    </source>
</evidence>
<evidence type="ECO:0000256" key="5">
    <source>
        <dbReference type="ARBA" id="ARBA00022553"/>
    </source>
</evidence>
<dbReference type="InterPro" id="IPR008207">
    <property type="entry name" value="Sig_transdc_His_kin_Hpt_dom"/>
</dbReference>
<keyword evidence="11 16" id="KW-1133">Transmembrane helix</keyword>
<sequence length="980" mass="105620">MVRLHGMGIRERLLLAFGAVAALAFIAALTAWLGFGAVEDAETLMIGSAVPAMATAHQVSEVSARVASDLIVLGRATTVREVEERSRLLSTGGRTLAALVDDLQAQGAAPATMAELRTIVNRLSSNVDRQKDLLLTQVDLEQRFADATGQVLKATDHIVDLSRTLVENADTRAIAAIAQIYRLIERPEGSAQAMDVLDQLVEEDLDQLQRMTELRLLSSILGQQIGRLARLTSQQEIEDLRAGYRRSWTIIERRLRFADDPERRAAAAAHLAVLQPHADDGTPGNIFRLRLDILALAETMERLAADSRSDIDALSDLVGQVTAHSNALIADANASMVRTMSGARATLLGLALVSLLVSAAIVVFYVQGNLLRRMTGLHHAMDRLAEGDLNAAIGIQGSDELASMARSLEVFRQTAISRRQLEIQQVLANEKLRHYQTDLEHLVSERTAMLRDANARLADEAERAEAANRAKSVFLATMSHEIRTPMNGVLGIATLLCGTELNAEQRRYLATIVDSGQMLLRILNDVLDYSKIEAGRLEFESVDFSLEAVIERLRDLFSPEAEAKGLLLGFEIDPDLPPWFRGDPGRIQQILANLIGNAIKFTEEGEIYVSVEGEGPVRAADGEPVWTLRFEVADSGIGIAADKLPGLFDAFTQAENSTSRRYGGTGLGLAICERLVHGMNGTIGADSAPQRGSAFHFTLPLPAGREPQAPDLLDGEGDPLPAMTVLLVEDTEVNRLVARTLLERMGHTVVEAVNGREALAAVDRSGPDRVLPDLVLMDISMPVMDGFAATRAIRAHPAPRVARLPIIALTAHVIERDVGRYAEAGMDGLVGKPVDPVHLLAAMRAVLAGHKAFHASDAAFALDLPAFDAHVLATDRARLGDGTVSALLATFERESGRLAGLLERAAAVGNWTAVGDAAHALKSACAQVGLMAASAQARRIETLCRSGTPPSETDLADLRKALDAGRALLDGERRRLSRPA</sequence>
<dbReference type="InterPro" id="IPR001789">
    <property type="entry name" value="Sig_transdc_resp-reg_receiver"/>
</dbReference>
<dbReference type="SMART" id="SM00304">
    <property type="entry name" value="HAMP"/>
    <property type="match status" value="1"/>
</dbReference>
<dbReference type="SMART" id="SM00448">
    <property type="entry name" value="REC"/>
    <property type="match status" value="1"/>
</dbReference>
<dbReference type="Gene3D" id="1.20.120.160">
    <property type="entry name" value="HPT domain"/>
    <property type="match status" value="1"/>
</dbReference>
<evidence type="ECO:0000256" key="7">
    <source>
        <dbReference type="ARBA" id="ARBA00022692"/>
    </source>
</evidence>
<dbReference type="Gene3D" id="3.30.565.10">
    <property type="entry name" value="Histidine kinase-like ATPase, C-terminal domain"/>
    <property type="match status" value="1"/>
</dbReference>
<dbReference type="GO" id="GO:0005886">
    <property type="term" value="C:plasma membrane"/>
    <property type="evidence" value="ECO:0007669"/>
    <property type="project" value="UniProtKB-SubCell"/>
</dbReference>
<dbReference type="Pfam" id="PF00072">
    <property type="entry name" value="Response_reg"/>
    <property type="match status" value="1"/>
</dbReference>
<keyword evidence="9 21" id="KW-0418">Kinase</keyword>
<evidence type="ECO:0000259" key="20">
    <source>
        <dbReference type="PROSITE" id="PS50894"/>
    </source>
</evidence>
<keyword evidence="8" id="KW-0547">Nucleotide-binding</keyword>
<evidence type="ECO:0000256" key="15">
    <source>
        <dbReference type="PROSITE-ProRule" id="PRU00169"/>
    </source>
</evidence>
<dbReference type="InterPro" id="IPR036641">
    <property type="entry name" value="HPT_dom_sf"/>
</dbReference>
<dbReference type="EMBL" id="CP029831">
    <property type="protein sequence ID" value="AWU96352.1"/>
    <property type="molecule type" value="Genomic_DNA"/>
</dbReference>
<keyword evidence="21" id="KW-0614">Plasmid</keyword>
<name>A0A2U9SA75_9PROT</name>
<dbReference type="InterPro" id="IPR004358">
    <property type="entry name" value="Sig_transdc_His_kin-like_C"/>
</dbReference>
<accession>A0A2U9SA75</accession>
<evidence type="ECO:0000256" key="3">
    <source>
        <dbReference type="ARBA" id="ARBA00012438"/>
    </source>
</evidence>
<evidence type="ECO:0000313" key="21">
    <source>
        <dbReference type="EMBL" id="AWU96352.1"/>
    </source>
</evidence>
<dbReference type="CDD" id="cd06225">
    <property type="entry name" value="HAMP"/>
    <property type="match status" value="1"/>
</dbReference>
<dbReference type="SMART" id="SM00387">
    <property type="entry name" value="HATPase_c"/>
    <property type="match status" value="1"/>
</dbReference>
<dbReference type="SMART" id="SM00073">
    <property type="entry name" value="HPT"/>
    <property type="match status" value="1"/>
</dbReference>
<dbReference type="InterPro" id="IPR036890">
    <property type="entry name" value="HATPase_C_sf"/>
</dbReference>
<dbReference type="SUPFAM" id="SSF52172">
    <property type="entry name" value="CheY-like"/>
    <property type="match status" value="1"/>
</dbReference>
<dbReference type="AlphaFoldDB" id="A0A2U9SA75"/>
<keyword evidence="13 16" id="KW-0472">Membrane</keyword>
<dbReference type="FunFam" id="3.30.565.10:FF:000010">
    <property type="entry name" value="Sensor histidine kinase RcsC"/>
    <property type="match status" value="1"/>
</dbReference>
<evidence type="ECO:0000256" key="6">
    <source>
        <dbReference type="ARBA" id="ARBA00022679"/>
    </source>
</evidence>
<dbReference type="Pfam" id="PF00672">
    <property type="entry name" value="HAMP"/>
    <property type="match status" value="1"/>
</dbReference>
<geneLocation type="plasmid" evidence="21 22">
    <name>unnamed7</name>
</geneLocation>
<evidence type="ECO:0000256" key="8">
    <source>
        <dbReference type="ARBA" id="ARBA00022741"/>
    </source>
</evidence>
<dbReference type="CDD" id="cd00082">
    <property type="entry name" value="HisKA"/>
    <property type="match status" value="1"/>
</dbReference>
<dbReference type="PIRSF" id="PIRSF036437">
    <property type="entry name" value="HK_TorS"/>
    <property type="match status" value="1"/>
</dbReference>
<dbReference type="PROSITE" id="PS50894">
    <property type="entry name" value="HPT"/>
    <property type="match status" value="1"/>
</dbReference>
<dbReference type="Gene3D" id="6.10.340.10">
    <property type="match status" value="1"/>
</dbReference>
<dbReference type="RefSeq" id="WP_111069092.1">
    <property type="nucleotide sequence ID" value="NZ_CP029831.1"/>
</dbReference>
<dbReference type="GO" id="GO:0005524">
    <property type="term" value="F:ATP binding"/>
    <property type="evidence" value="ECO:0007669"/>
    <property type="project" value="UniProtKB-KW"/>
</dbReference>
<dbReference type="Proteomes" id="UP000249605">
    <property type="component" value="Plasmid unnamed7"/>
</dbReference>
<dbReference type="PRINTS" id="PR00344">
    <property type="entry name" value="BCTRLSENSOR"/>
</dbReference>
<keyword evidence="12" id="KW-0902">Two-component regulatory system</keyword>
<dbReference type="PROSITE" id="PS50110">
    <property type="entry name" value="RESPONSE_REGULATORY"/>
    <property type="match status" value="1"/>
</dbReference>